<evidence type="ECO:0000313" key="1">
    <source>
        <dbReference type="EnsemblMetazoa" id="AMIN014202-PA"/>
    </source>
</evidence>
<name>A0A182WNA6_9DIPT</name>
<sequence>MTRSTHSIYMFWRWCRLRRLIDDSPICGGCRRFFPDDTENVLRNN</sequence>
<organism evidence="1 2">
    <name type="scientific">Anopheles minimus</name>
    <dbReference type="NCBI Taxonomy" id="112268"/>
    <lineage>
        <taxon>Eukaryota</taxon>
        <taxon>Metazoa</taxon>
        <taxon>Ecdysozoa</taxon>
        <taxon>Arthropoda</taxon>
        <taxon>Hexapoda</taxon>
        <taxon>Insecta</taxon>
        <taxon>Pterygota</taxon>
        <taxon>Neoptera</taxon>
        <taxon>Endopterygota</taxon>
        <taxon>Diptera</taxon>
        <taxon>Nematocera</taxon>
        <taxon>Culicoidea</taxon>
        <taxon>Culicidae</taxon>
        <taxon>Anophelinae</taxon>
        <taxon>Anopheles</taxon>
    </lineage>
</organism>
<proteinExistence type="predicted"/>
<keyword evidence="2" id="KW-1185">Reference proteome</keyword>
<protein>
    <submittedName>
        <fullName evidence="1">Uncharacterized protein</fullName>
    </submittedName>
</protein>
<accession>A0A182WNA6</accession>
<dbReference type="VEuPathDB" id="VectorBase:AMIN014202"/>
<reference evidence="2" key="1">
    <citation type="submission" date="2013-03" db="EMBL/GenBank/DDBJ databases">
        <title>The Genome Sequence of Anopheles minimus MINIMUS1.</title>
        <authorList>
            <consortium name="The Broad Institute Genomics Platform"/>
            <person name="Neafsey D.E."/>
            <person name="Walton C."/>
            <person name="Walker B."/>
            <person name="Young S.K."/>
            <person name="Zeng Q."/>
            <person name="Gargeya S."/>
            <person name="Fitzgerald M."/>
            <person name="Haas B."/>
            <person name="Abouelleil A."/>
            <person name="Allen A.W."/>
            <person name="Alvarado L."/>
            <person name="Arachchi H.M."/>
            <person name="Berlin A.M."/>
            <person name="Chapman S.B."/>
            <person name="Gainer-Dewar J."/>
            <person name="Goldberg J."/>
            <person name="Griggs A."/>
            <person name="Gujja S."/>
            <person name="Hansen M."/>
            <person name="Howarth C."/>
            <person name="Imamovic A."/>
            <person name="Ireland A."/>
            <person name="Larimer J."/>
            <person name="McCowan C."/>
            <person name="Murphy C."/>
            <person name="Pearson M."/>
            <person name="Poon T.W."/>
            <person name="Priest M."/>
            <person name="Roberts A."/>
            <person name="Saif S."/>
            <person name="Shea T."/>
            <person name="Sisk P."/>
            <person name="Sykes S."/>
            <person name="Wortman J."/>
            <person name="Nusbaum C."/>
            <person name="Birren B."/>
        </authorList>
    </citation>
    <scope>NUCLEOTIDE SEQUENCE [LARGE SCALE GENOMIC DNA]</scope>
    <source>
        <strain evidence="2">MINIMUS1</strain>
    </source>
</reference>
<dbReference type="AlphaFoldDB" id="A0A182WNA6"/>
<dbReference type="EnsemblMetazoa" id="AMIN014202-RA">
    <property type="protein sequence ID" value="AMIN014202-PA"/>
    <property type="gene ID" value="AMIN014202"/>
</dbReference>
<dbReference type="Proteomes" id="UP000075920">
    <property type="component" value="Unassembled WGS sequence"/>
</dbReference>
<evidence type="ECO:0000313" key="2">
    <source>
        <dbReference type="Proteomes" id="UP000075920"/>
    </source>
</evidence>
<reference evidence="1" key="2">
    <citation type="submission" date="2020-05" db="UniProtKB">
        <authorList>
            <consortium name="EnsemblMetazoa"/>
        </authorList>
    </citation>
    <scope>IDENTIFICATION</scope>
    <source>
        <strain evidence="1">MINIMUS1</strain>
    </source>
</reference>